<organism evidence="2 3">
    <name type="scientific">Labrys wisconsinensis</name>
    <dbReference type="NCBI Taxonomy" id="425677"/>
    <lineage>
        <taxon>Bacteria</taxon>
        <taxon>Pseudomonadati</taxon>
        <taxon>Pseudomonadota</taxon>
        <taxon>Alphaproteobacteria</taxon>
        <taxon>Hyphomicrobiales</taxon>
        <taxon>Xanthobacteraceae</taxon>
        <taxon>Labrys</taxon>
    </lineage>
</organism>
<dbReference type="InterPro" id="IPR006175">
    <property type="entry name" value="YjgF/YER057c/UK114"/>
</dbReference>
<dbReference type="Gene3D" id="3.30.1330.40">
    <property type="entry name" value="RutC-like"/>
    <property type="match status" value="1"/>
</dbReference>
<comment type="caution">
    <text evidence="2">The sequence shown here is derived from an EMBL/GenBank/DDBJ whole genome shotgun (WGS) entry which is preliminary data.</text>
</comment>
<comment type="similarity">
    <text evidence="1">Belongs to the RutC family.</text>
</comment>
<evidence type="ECO:0000313" key="3">
    <source>
        <dbReference type="Proteomes" id="UP001242480"/>
    </source>
</evidence>
<name>A0ABU0J8F4_9HYPH</name>
<reference evidence="2 3" key="1">
    <citation type="submission" date="2023-07" db="EMBL/GenBank/DDBJ databases">
        <title>Genomic Encyclopedia of Type Strains, Phase IV (KMG-IV): sequencing the most valuable type-strain genomes for metagenomic binning, comparative biology and taxonomic classification.</title>
        <authorList>
            <person name="Goeker M."/>
        </authorList>
    </citation>
    <scope>NUCLEOTIDE SEQUENCE [LARGE SCALE GENOMIC DNA]</scope>
    <source>
        <strain evidence="2 3">DSM 19619</strain>
    </source>
</reference>
<proteinExistence type="inferred from homology"/>
<dbReference type="CDD" id="cd06150">
    <property type="entry name" value="YjgF_YER057c_UK114_like_2"/>
    <property type="match status" value="1"/>
</dbReference>
<evidence type="ECO:0000313" key="2">
    <source>
        <dbReference type="EMBL" id="MDQ0470557.1"/>
    </source>
</evidence>
<dbReference type="SUPFAM" id="SSF55298">
    <property type="entry name" value="YjgF-like"/>
    <property type="match status" value="1"/>
</dbReference>
<sequence length="117" mass="12379">MTIQRFDTGARMSQAVLHGGFAFLAGQVAEDAPGTSVTEQTANILARIDALLHRIGSRRENILSATIWLADIAGFAEMNAVWDAWVPQGHAPARATVEARLAAPQFAVEIGIVAAVA</sequence>
<protein>
    <submittedName>
        <fullName evidence="2">Enamine deaminase RidA (YjgF/YER057c/UK114 family)</fullName>
    </submittedName>
</protein>
<dbReference type="Pfam" id="PF01042">
    <property type="entry name" value="Ribonuc_L-PSP"/>
    <property type="match status" value="1"/>
</dbReference>
<dbReference type="InterPro" id="IPR035709">
    <property type="entry name" value="YoaB-like"/>
</dbReference>
<dbReference type="RefSeq" id="WP_307274628.1">
    <property type="nucleotide sequence ID" value="NZ_JAUSVX010000006.1"/>
</dbReference>
<dbReference type="PANTHER" id="PTHR47328:SF1">
    <property type="entry name" value="RUTC FAMILY PROTEIN YOAB"/>
    <property type="match status" value="1"/>
</dbReference>
<dbReference type="Proteomes" id="UP001242480">
    <property type="component" value="Unassembled WGS sequence"/>
</dbReference>
<dbReference type="PROSITE" id="PS01094">
    <property type="entry name" value="UPF0076"/>
    <property type="match status" value="1"/>
</dbReference>
<evidence type="ECO:0000256" key="1">
    <source>
        <dbReference type="ARBA" id="ARBA00010552"/>
    </source>
</evidence>
<accession>A0ABU0J8F4</accession>
<dbReference type="EMBL" id="JAUSVX010000006">
    <property type="protein sequence ID" value="MDQ0470557.1"/>
    <property type="molecule type" value="Genomic_DNA"/>
</dbReference>
<dbReference type="InterPro" id="IPR035959">
    <property type="entry name" value="RutC-like_sf"/>
</dbReference>
<keyword evidence="3" id="KW-1185">Reference proteome</keyword>
<gene>
    <name evidence="2" type="ORF">QO011_003576</name>
</gene>
<dbReference type="InterPro" id="IPR019897">
    <property type="entry name" value="RidA_CS"/>
</dbReference>
<dbReference type="PANTHER" id="PTHR47328">
    <property type="match status" value="1"/>
</dbReference>